<dbReference type="Proteomes" id="UP000567179">
    <property type="component" value="Unassembled WGS sequence"/>
</dbReference>
<keyword evidence="2 3" id="KW-0067">ATP-binding</keyword>
<dbReference type="Pfam" id="PF00069">
    <property type="entry name" value="Pkinase"/>
    <property type="match status" value="1"/>
</dbReference>
<sequence length="775" mass="84157">MSSKPSPPATSPNHPAVGTLIDGGALQLVEVLGVGGYGVVYRAVDPRHPSKSYAVKCLVASGHQSPRQRQIHIREIALHQLASAHPGVVTLHRVIDQGNHTYIVMDYASDHDLFTQILHSCRYLGQNDLIKDIFLQLIDAVQYCHSLGIYHRDLKPENVLCFDGGLRVSVSDFGLATTDKVSDEFRTGSVYHMSPECQGGDYAPTGHYSPMFNDIWSLGIILLNLATGRNPWKSATPSDPTFQAYLRDPEGFLPTVLPISSEVNDILVRMLDVDWRDRANLREVRHAIERVSSFYSEGAIFEGSMARCPWESGMDIDSASSGSNVDDSGPASPPAQSSISDDASRRLASHWSKDSASDMVFAAPSYTAESSYGQPWNTYSSCGATWDIESPVSSDSDYDRGFHMDFDRAHTPASNHTAETSLPNTPDSFNLTFGARAEKPDLRLMIDNNMPPPRIYDADPSMTSFSPNTSIMHTAIEYDPYSSMFFVNSPASPKQQRPFGVPDSALTAVGTDKEMTSPTTLWSAVSATQMSSPSIYSNSSASSSVADENVSFSRSSTPSPEVDTWMPSPVHDRLQPLQGHQCQLSSSVSTAITESHVHSRQFSRPALRQRRRGGTVPSRGPPSPYARMSPSTPVSVAIPGPMPATGVIGSSTSGKSSTLIRLASRLFTRSPSPSTPTTPPGTALPARRGATAEPSHPPFSRREAPAAPYQSPAWSHHAQVGPSDWHRQQQQQKGRSGEGAITRRADSPGSGPGEHHQLRSARNWFLPGCFRTGVN</sequence>
<dbReference type="InterPro" id="IPR017441">
    <property type="entry name" value="Protein_kinase_ATP_BS"/>
</dbReference>
<dbReference type="PROSITE" id="PS50011">
    <property type="entry name" value="PROTEIN_KINASE_DOM"/>
    <property type="match status" value="1"/>
</dbReference>
<evidence type="ECO:0000313" key="7">
    <source>
        <dbReference type="Proteomes" id="UP000567179"/>
    </source>
</evidence>
<dbReference type="EMBL" id="JAACJJ010000057">
    <property type="protein sequence ID" value="KAF5311096.1"/>
    <property type="molecule type" value="Genomic_DNA"/>
</dbReference>
<keyword evidence="7" id="KW-1185">Reference proteome</keyword>
<evidence type="ECO:0000256" key="2">
    <source>
        <dbReference type="ARBA" id="ARBA00022840"/>
    </source>
</evidence>
<organism evidence="6 7">
    <name type="scientific">Psilocybe cf. subviscida</name>
    <dbReference type="NCBI Taxonomy" id="2480587"/>
    <lineage>
        <taxon>Eukaryota</taxon>
        <taxon>Fungi</taxon>
        <taxon>Dikarya</taxon>
        <taxon>Basidiomycota</taxon>
        <taxon>Agaricomycotina</taxon>
        <taxon>Agaricomycetes</taxon>
        <taxon>Agaricomycetidae</taxon>
        <taxon>Agaricales</taxon>
        <taxon>Agaricineae</taxon>
        <taxon>Strophariaceae</taxon>
        <taxon>Psilocybe</taxon>
    </lineage>
</organism>
<feature type="domain" description="Protein kinase" evidence="5">
    <location>
        <begin position="26"/>
        <end position="295"/>
    </location>
</feature>
<gene>
    <name evidence="6" type="ORF">D9619_008165</name>
</gene>
<dbReference type="InterPro" id="IPR011009">
    <property type="entry name" value="Kinase-like_dom_sf"/>
</dbReference>
<proteinExistence type="predicted"/>
<dbReference type="Gene3D" id="1.10.510.10">
    <property type="entry name" value="Transferase(Phosphotransferase) domain 1"/>
    <property type="match status" value="1"/>
</dbReference>
<feature type="region of interest" description="Disordered" evidence="4">
    <location>
        <begin position="409"/>
        <end position="429"/>
    </location>
</feature>
<dbReference type="PANTHER" id="PTHR44167:SF24">
    <property type="entry name" value="SERINE_THREONINE-PROTEIN KINASE CHK2"/>
    <property type="match status" value="1"/>
</dbReference>
<accession>A0A8H5ESV1</accession>
<dbReference type="GO" id="GO:0005524">
    <property type="term" value="F:ATP binding"/>
    <property type="evidence" value="ECO:0007669"/>
    <property type="project" value="UniProtKB-UniRule"/>
</dbReference>
<dbReference type="OrthoDB" id="541276at2759"/>
<dbReference type="SUPFAM" id="SSF56112">
    <property type="entry name" value="Protein kinase-like (PK-like)"/>
    <property type="match status" value="1"/>
</dbReference>
<evidence type="ECO:0000256" key="1">
    <source>
        <dbReference type="ARBA" id="ARBA00022741"/>
    </source>
</evidence>
<reference evidence="6 7" key="1">
    <citation type="journal article" date="2020" name="ISME J.">
        <title>Uncovering the hidden diversity of litter-decomposition mechanisms in mushroom-forming fungi.</title>
        <authorList>
            <person name="Floudas D."/>
            <person name="Bentzer J."/>
            <person name="Ahren D."/>
            <person name="Johansson T."/>
            <person name="Persson P."/>
            <person name="Tunlid A."/>
        </authorList>
    </citation>
    <scope>NUCLEOTIDE SEQUENCE [LARGE SCALE GENOMIC DNA]</scope>
    <source>
        <strain evidence="6 7">CBS 101986</strain>
    </source>
</reference>
<dbReference type="AlphaFoldDB" id="A0A8H5ESV1"/>
<comment type="caution">
    <text evidence="6">The sequence shown here is derived from an EMBL/GenBank/DDBJ whole genome shotgun (WGS) entry which is preliminary data.</text>
</comment>
<feature type="compositionally biased region" description="Polar residues" evidence="4">
    <location>
        <begin position="412"/>
        <end position="429"/>
    </location>
</feature>
<protein>
    <recommendedName>
        <fullName evidence="5">Protein kinase domain-containing protein</fullName>
    </recommendedName>
</protein>
<dbReference type="PANTHER" id="PTHR44167">
    <property type="entry name" value="OVARIAN-SPECIFIC SERINE/THREONINE-PROTEIN KINASE LOK-RELATED"/>
    <property type="match status" value="1"/>
</dbReference>
<dbReference type="PROSITE" id="PS00108">
    <property type="entry name" value="PROTEIN_KINASE_ST"/>
    <property type="match status" value="1"/>
</dbReference>
<keyword evidence="1 3" id="KW-0547">Nucleotide-binding</keyword>
<feature type="region of interest" description="Disordered" evidence="4">
    <location>
        <begin position="665"/>
        <end position="759"/>
    </location>
</feature>
<evidence type="ECO:0000313" key="6">
    <source>
        <dbReference type="EMBL" id="KAF5311096.1"/>
    </source>
</evidence>
<feature type="region of interest" description="Disordered" evidence="4">
    <location>
        <begin position="591"/>
        <end position="638"/>
    </location>
</feature>
<feature type="binding site" evidence="3">
    <location>
        <position position="56"/>
    </location>
    <ligand>
        <name>ATP</name>
        <dbReference type="ChEBI" id="CHEBI:30616"/>
    </ligand>
</feature>
<dbReference type="InterPro" id="IPR000719">
    <property type="entry name" value="Prot_kinase_dom"/>
</dbReference>
<dbReference type="GO" id="GO:0004672">
    <property type="term" value="F:protein kinase activity"/>
    <property type="evidence" value="ECO:0007669"/>
    <property type="project" value="InterPro"/>
</dbReference>
<name>A0A8H5ESV1_9AGAR</name>
<evidence type="ECO:0000256" key="4">
    <source>
        <dbReference type="SAM" id="MobiDB-lite"/>
    </source>
</evidence>
<evidence type="ECO:0000259" key="5">
    <source>
        <dbReference type="PROSITE" id="PS50011"/>
    </source>
</evidence>
<evidence type="ECO:0000256" key="3">
    <source>
        <dbReference type="PROSITE-ProRule" id="PRU10141"/>
    </source>
</evidence>
<feature type="region of interest" description="Disordered" evidence="4">
    <location>
        <begin position="312"/>
        <end position="346"/>
    </location>
</feature>
<dbReference type="PROSITE" id="PS00107">
    <property type="entry name" value="PROTEIN_KINASE_ATP"/>
    <property type="match status" value="1"/>
</dbReference>
<dbReference type="InterPro" id="IPR008271">
    <property type="entry name" value="Ser/Thr_kinase_AS"/>
</dbReference>
<dbReference type="SMART" id="SM00220">
    <property type="entry name" value="S_TKc"/>
    <property type="match status" value="1"/>
</dbReference>